<dbReference type="EMBL" id="CP097510">
    <property type="protein sequence ID" value="URE38794.1"/>
    <property type="molecule type" value="Genomic_DNA"/>
</dbReference>
<protein>
    <recommendedName>
        <fullName evidence="12">Alpha/beta hydrolase fold-3 domain-containing protein</fullName>
    </recommendedName>
</protein>
<evidence type="ECO:0000313" key="13">
    <source>
        <dbReference type="EMBL" id="URE38794.1"/>
    </source>
</evidence>
<dbReference type="PROSITE" id="PS01173">
    <property type="entry name" value="LIPASE_GDXG_HIS"/>
    <property type="match status" value="1"/>
</dbReference>
<feature type="domain" description="Alpha/beta hydrolase fold-3" evidence="12">
    <location>
        <begin position="123"/>
        <end position="376"/>
    </location>
</feature>
<feature type="transmembrane region" description="Helical" evidence="11">
    <location>
        <begin position="468"/>
        <end position="491"/>
    </location>
</feature>
<keyword evidence="7" id="KW-0378">Hydrolase</keyword>
<keyword evidence="8 11" id="KW-1133">Transmembrane helix</keyword>
<dbReference type="GO" id="GO:0016020">
    <property type="term" value="C:membrane"/>
    <property type="evidence" value="ECO:0007669"/>
    <property type="project" value="UniProtKB-SubCell"/>
</dbReference>
<sequence length="1028" mass="114208">MPSVAVKVYSVFFKLLLKHKLQSLLRQSAAGGTGASFGVASRPDESAAPSNPSFGPDGVATKDIHVDHLSSLSLRLFLPDSSLAPRNGHVENGGAYGGYLPPVAPPDARRRSHAGSPRKLPVILQFHGGAFVGGSNTSTANDFFCRRIAKLLDVIVIAVGYRLAPDSRYPAAFEDGFKVLNWLGKQANLAECSKSMESTKAGGVGDASRSQIVDSFGASSVEPWLAAHGDPSRCVLLGVSCGANIADFVARKAVEAGKLVDPVKVVAQVLMYPFFTGSIATHSEIKLANTYFYDKSLCMLAWKLFLPEREFSLDHPAANPLVPGRGPPLKCMPPTLTVVAEHDWMRDRAIAYSEELRKVNVDAPVLEYKDAVHEFATLDMLLKTPQAQACADDIAIWRFRSRHLQRYPVAIGLSSSHEPLCEPEKRRWRLGSGAPPHPPEVMRPSMKHRRRAGGGRAWARGSSASPSWFLLFAFLCCALFAAVAFSAFRIFGVSFRPVLMLPTWQNSAINAMATDHPYFTFAATKNRSDNPPSVRIEEAISFPDQVLIFLQFPGSLPRSDLACLYYPPSNPTTTISSSSSSSSPVPQFHLPATIPSPPPSFVRCPLAPRGFFVSLSPDLPLFQPRPWDHLVYAAILDPHDNSSIVFAKGFNLRPARLADPSRYECVYGWNFAKPNYFMTSPVLTAAQEIIRCPTPHSILLRLRSHAVLNPPLVSVKTKGRGAVTLPSVAHHETLPPSRRQGRHTMCVCTMVRNQARFLPEWIIYHSRLGVERWFIYDNDSDDDTDQVLASMDMSSNYNVTRHLWPWVKTQEAGFAHCALRARGHCQWVGFIDVDEFLYLPTNVTLNDVLRKYSSKPRIGELRIACHSFGPSGRRTVPSEGVMAGYTCRLSAPERHKSIVRPEVLNPSLINVVHHFHLKDGMRYVNVEKGLVVINHYKYQVWEVFKEKFYRRVATYVVDWQIEENVGSKDRAPGLGTKAVEPSDWPSRFCEVHDTGLKDWVSVAFVDPRTGLLPWQKGEEFDLIHHFDT</sequence>
<reference evidence="13" key="1">
    <citation type="submission" date="2022-05" db="EMBL/GenBank/DDBJ databases">
        <title>The Musa troglodytarum L. genome provides insights into the mechanism of non-climacteric behaviour and enrichment of carotenoids.</title>
        <authorList>
            <person name="Wang J."/>
        </authorList>
    </citation>
    <scope>NUCLEOTIDE SEQUENCE</scope>
    <source>
        <tissue evidence="13">Leaf</tissue>
    </source>
</reference>
<dbReference type="Proteomes" id="UP001055439">
    <property type="component" value="Chromosome 8"/>
</dbReference>
<dbReference type="OrthoDB" id="2526284at2759"/>
<evidence type="ECO:0000259" key="12">
    <source>
        <dbReference type="Pfam" id="PF07859"/>
    </source>
</evidence>
<dbReference type="PANTHER" id="PTHR21461:SF55">
    <property type="entry name" value="GLYCOSYLTRANSFERASE FAMILY 92 PROTEIN"/>
    <property type="match status" value="1"/>
</dbReference>
<comment type="subcellular location">
    <subcellularLocation>
        <location evidence="1">Membrane</location>
        <topology evidence="1">Single-pass membrane protein</topology>
    </subcellularLocation>
</comment>
<keyword evidence="14" id="KW-1185">Reference proteome</keyword>
<comment type="similarity">
    <text evidence="2">Belongs to the glycosyltransferase 92 family.</text>
</comment>
<dbReference type="InterPro" id="IPR002168">
    <property type="entry name" value="Lipase_GDXG_HIS_AS"/>
</dbReference>
<dbReference type="Pfam" id="PF01697">
    <property type="entry name" value="Glyco_transf_92"/>
    <property type="match status" value="1"/>
</dbReference>
<dbReference type="InterPro" id="IPR029058">
    <property type="entry name" value="AB_hydrolase_fold"/>
</dbReference>
<evidence type="ECO:0000256" key="9">
    <source>
        <dbReference type="ARBA" id="ARBA00023136"/>
    </source>
</evidence>
<name>A0A9E7L5R6_9LILI</name>
<evidence type="ECO:0000256" key="3">
    <source>
        <dbReference type="ARBA" id="ARBA00010515"/>
    </source>
</evidence>
<keyword evidence="5" id="KW-0808">Transferase</keyword>
<comment type="similarity">
    <text evidence="3">Belongs to the 'GDXG' lipolytic enzyme family.</text>
</comment>
<proteinExistence type="inferred from homology"/>
<evidence type="ECO:0000256" key="1">
    <source>
        <dbReference type="ARBA" id="ARBA00004167"/>
    </source>
</evidence>
<dbReference type="GO" id="GO:0005737">
    <property type="term" value="C:cytoplasm"/>
    <property type="evidence" value="ECO:0007669"/>
    <property type="project" value="TreeGrafter"/>
</dbReference>
<dbReference type="Pfam" id="PF07859">
    <property type="entry name" value="Abhydrolase_3"/>
    <property type="match status" value="1"/>
</dbReference>
<evidence type="ECO:0000256" key="4">
    <source>
        <dbReference type="ARBA" id="ARBA00022676"/>
    </source>
</evidence>
<feature type="region of interest" description="Disordered" evidence="10">
    <location>
        <begin position="427"/>
        <end position="446"/>
    </location>
</feature>
<feature type="region of interest" description="Disordered" evidence="10">
    <location>
        <begin position="35"/>
        <end position="56"/>
    </location>
</feature>
<dbReference type="SUPFAM" id="SSF53448">
    <property type="entry name" value="Nucleotide-diphospho-sugar transferases"/>
    <property type="match status" value="1"/>
</dbReference>
<accession>A0A9E7L5R6</accession>
<dbReference type="GO" id="GO:0016757">
    <property type="term" value="F:glycosyltransferase activity"/>
    <property type="evidence" value="ECO:0007669"/>
    <property type="project" value="UniProtKB-KW"/>
</dbReference>
<evidence type="ECO:0000256" key="6">
    <source>
        <dbReference type="ARBA" id="ARBA00022692"/>
    </source>
</evidence>
<dbReference type="SUPFAM" id="SSF53474">
    <property type="entry name" value="alpha/beta-Hydrolases"/>
    <property type="match status" value="1"/>
</dbReference>
<evidence type="ECO:0000256" key="10">
    <source>
        <dbReference type="SAM" id="MobiDB-lite"/>
    </source>
</evidence>
<keyword evidence="4" id="KW-0328">Glycosyltransferase</keyword>
<dbReference type="InterPro" id="IPR008166">
    <property type="entry name" value="Glyco_transf_92"/>
</dbReference>
<evidence type="ECO:0000256" key="7">
    <source>
        <dbReference type="ARBA" id="ARBA00022801"/>
    </source>
</evidence>
<gene>
    <name evidence="13" type="ORF">MUK42_16103</name>
</gene>
<dbReference type="InterPro" id="IPR013094">
    <property type="entry name" value="AB_hydrolase_3"/>
</dbReference>
<evidence type="ECO:0000313" key="14">
    <source>
        <dbReference type="Proteomes" id="UP001055439"/>
    </source>
</evidence>
<dbReference type="GO" id="GO:0016787">
    <property type="term" value="F:hydrolase activity"/>
    <property type="evidence" value="ECO:0007669"/>
    <property type="project" value="UniProtKB-KW"/>
</dbReference>
<evidence type="ECO:0000256" key="5">
    <source>
        <dbReference type="ARBA" id="ARBA00022679"/>
    </source>
</evidence>
<organism evidence="13 14">
    <name type="scientific">Musa troglodytarum</name>
    <name type="common">fe'i banana</name>
    <dbReference type="NCBI Taxonomy" id="320322"/>
    <lineage>
        <taxon>Eukaryota</taxon>
        <taxon>Viridiplantae</taxon>
        <taxon>Streptophyta</taxon>
        <taxon>Embryophyta</taxon>
        <taxon>Tracheophyta</taxon>
        <taxon>Spermatophyta</taxon>
        <taxon>Magnoliopsida</taxon>
        <taxon>Liliopsida</taxon>
        <taxon>Zingiberales</taxon>
        <taxon>Musaceae</taxon>
        <taxon>Musa</taxon>
    </lineage>
</organism>
<evidence type="ECO:0000256" key="2">
    <source>
        <dbReference type="ARBA" id="ARBA00007647"/>
    </source>
</evidence>
<dbReference type="AlphaFoldDB" id="A0A9E7L5R6"/>
<dbReference type="Gene3D" id="3.40.50.1820">
    <property type="entry name" value="alpha/beta hydrolase"/>
    <property type="match status" value="1"/>
</dbReference>
<keyword evidence="9 11" id="KW-0472">Membrane</keyword>
<evidence type="ECO:0000256" key="11">
    <source>
        <dbReference type="SAM" id="Phobius"/>
    </source>
</evidence>
<dbReference type="InterPro" id="IPR029044">
    <property type="entry name" value="Nucleotide-diphossugar_trans"/>
</dbReference>
<keyword evidence="6 11" id="KW-0812">Transmembrane</keyword>
<dbReference type="PANTHER" id="PTHR21461">
    <property type="entry name" value="GLYCOSYLTRANSFERASE FAMILY 92 PROTEIN"/>
    <property type="match status" value="1"/>
</dbReference>
<evidence type="ECO:0000256" key="8">
    <source>
        <dbReference type="ARBA" id="ARBA00022989"/>
    </source>
</evidence>